<reference evidence="1" key="1">
    <citation type="submission" date="2022-06" db="EMBL/GenBank/DDBJ databases">
        <title>Genome Sequence of Candolleomyces eurysporus.</title>
        <authorList>
            <person name="Buettner E."/>
        </authorList>
    </citation>
    <scope>NUCLEOTIDE SEQUENCE</scope>
    <source>
        <strain evidence="1">VTCC 930004</strain>
    </source>
</reference>
<protein>
    <recommendedName>
        <fullName evidence="3">Integrase catalytic domain-containing protein</fullName>
    </recommendedName>
</protein>
<sequence length="114" mass="12917">MDYLKKQYGVHNILISPYNSQANDPVERQHYNICEALMKATQGNKNDWPLVAASVFWAECVTVQKSTGYFPYYIAHSIKPILPFDLAESTLMALPITSTMSTTDLIAYHTTQLQ</sequence>
<dbReference type="OrthoDB" id="446925at2759"/>
<dbReference type="InterPro" id="IPR012337">
    <property type="entry name" value="RNaseH-like_sf"/>
</dbReference>
<dbReference type="AlphaFoldDB" id="A0A9W8J3T4"/>
<evidence type="ECO:0000313" key="2">
    <source>
        <dbReference type="Proteomes" id="UP001140091"/>
    </source>
</evidence>
<proteinExistence type="predicted"/>
<dbReference type="SUPFAM" id="SSF53098">
    <property type="entry name" value="Ribonuclease H-like"/>
    <property type="match status" value="1"/>
</dbReference>
<dbReference type="Proteomes" id="UP001140091">
    <property type="component" value="Unassembled WGS sequence"/>
</dbReference>
<evidence type="ECO:0000313" key="1">
    <source>
        <dbReference type="EMBL" id="KAJ2923965.1"/>
    </source>
</evidence>
<evidence type="ECO:0008006" key="3">
    <source>
        <dbReference type="Google" id="ProtNLM"/>
    </source>
</evidence>
<name>A0A9W8J3T4_9AGAR</name>
<feature type="non-terminal residue" evidence="1">
    <location>
        <position position="114"/>
    </location>
</feature>
<dbReference type="InterPro" id="IPR036397">
    <property type="entry name" value="RNaseH_sf"/>
</dbReference>
<accession>A0A9W8J3T4</accession>
<comment type="caution">
    <text evidence="1">The sequence shown here is derived from an EMBL/GenBank/DDBJ whole genome shotgun (WGS) entry which is preliminary data.</text>
</comment>
<gene>
    <name evidence="1" type="ORF">H1R20_g13127</name>
</gene>
<dbReference type="EMBL" id="JANBPK010001261">
    <property type="protein sequence ID" value="KAJ2923965.1"/>
    <property type="molecule type" value="Genomic_DNA"/>
</dbReference>
<dbReference type="GO" id="GO:0003676">
    <property type="term" value="F:nucleic acid binding"/>
    <property type="evidence" value="ECO:0007669"/>
    <property type="project" value="InterPro"/>
</dbReference>
<dbReference type="Gene3D" id="3.30.420.10">
    <property type="entry name" value="Ribonuclease H-like superfamily/Ribonuclease H"/>
    <property type="match status" value="1"/>
</dbReference>
<keyword evidence="2" id="KW-1185">Reference proteome</keyword>
<organism evidence="1 2">
    <name type="scientific">Candolleomyces eurysporus</name>
    <dbReference type="NCBI Taxonomy" id="2828524"/>
    <lineage>
        <taxon>Eukaryota</taxon>
        <taxon>Fungi</taxon>
        <taxon>Dikarya</taxon>
        <taxon>Basidiomycota</taxon>
        <taxon>Agaricomycotina</taxon>
        <taxon>Agaricomycetes</taxon>
        <taxon>Agaricomycetidae</taxon>
        <taxon>Agaricales</taxon>
        <taxon>Agaricineae</taxon>
        <taxon>Psathyrellaceae</taxon>
        <taxon>Candolleomyces</taxon>
    </lineage>
</organism>